<evidence type="ECO:0000313" key="2">
    <source>
        <dbReference type="Proteomes" id="UP000016183"/>
    </source>
</evidence>
<dbReference type="RefSeq" id="WP_010697677.1">
    <property type="nucleotide sequence ID" value="NZ_KB442455.1"/>
</dbReference>
<sequence length="165" mass="19128">MKTDATVEIIKWQNGELTLRLTGDIDIKQMEAYIQHRKDLRRKEMDYRYSEGKKYIAPPIELLLSDKYKKRTTGKNSQNTKLHGLIRAIANATGNDPAMVKYAIKEKAMYEMNYPAMKDENGDVVWNILFNRPFPQSEADCNTQEESLLIETAYRLAAEEGIYLE</sequence>
<dbReference type="PATRIC" id="fig|999437.3.peg.2756"/>
<reference evidence="1 2" key="1">
    <citation type="submission" date="2012-01" db="EMBL/GenBank/DDBJ databases">
        <title>The Genome Sequence of Treponema denticola SP33.</title>
        <authorList>
            <consortium name="The Broad Institute Genome Sequencing Platform"/>
            <person name="Earl A."/>
            <person name="Ward D."/>
            <person name="Feldgarden M."/>
            <person name="Gevers D."/>
            <person name="Blanton J.M."/>
            <person name="Fenno C.J."/>
            <person name="Baranova O.V."/>
            <person name="Mathney J."/>
            <person name="Dewhirst F.E."/>
            <person name="Izard J."/>
            <person name="Young S.K."/>
            <person name="Zeng Q."/>
            <person name="Gargeya S."/>
            <person name="Fitzgerald M."/>
            <person name="Haas B."/>
            <person name="Abouelleil A."/>
            <person name="Alvarado L."/>
            <person name="Arachchi H.M."/>
            <person name="Berlin A."/>
            <person name="Chapman S.B."/>
            <person name="Gearin G."/>
            <person name="Goldberg J."/>
            <person name="Griggs A."/>
            <person name="Gujja S."/>
            <person name="Hansen M."/>
            <person name="Heiman D."/>
            <person name="Howarth C."/>
            <person name="Larimer J."/>
            <person name="Lui A."/>
            <person name="MacDonald P.J.P."/>
            <person name="McCowen C."/>
            <person name="Montmayeur A."/>
            <person name="Murphy C."/>
            <person name="Neiman D."/>
            <person name="Pearson M."/>
            <person name="Priest M."/>
            <person name="Roberts A."/>
            <person name="Saif S."/>
            <person name="Shea T."/>
            <person name="Sisk P."/>
            <person name="Stolte C."/>
            <person name="Sykes S."/>
            <person name="Wortman J."/>
            <person name="Nusbaum C."/>
            <person name="Birren B."/>
        </authorList>
    </citation>
    <scope>NUCLEOTIDE SEQUENCE [LARGE SCALE GENOMIC DNA]</scope>
    <source>
        <strain evidence="1 2">SP33</strain>
    </source>
</reference>
<proteinExistence type="predicted"/>
<dbReference type="Proteomes" id="UP000016183">
    <property type="component" value="Unassembled WGS sequence"/>
</dbReference>
<dbReference type="HOGENOM" id="CLU_1610034_0_0_12"/>
<evidence type="ECO:0000313" key="1">
    <source>
        <dbReference type="EMBL" id="EMB19578.1"/>
    </source>
</evidence>
<name>M2BD60_TREDN</name>
<dbReference type="OrthoDB" id="9923299at2"/>
<dbReference type="EMBL" id="AGDZ01000039">
    <property type="protein sequence ID" value="EMB19578.1"/>
    <property type="molecule type" value="Genomic_DNA"/>
</dbReference>
<protein>
    <submittedName>
        <fullName evidence="1">Uncharacterized protein</fullName>
    </submittedName>
</protein>
<gene>
    <name evidence="1" type="ORF">HMPREF9733_02678</name>
</gene>
<organism evidence="1 2">
    <name type="scientific">Treponema denticola SP33</name>
    <dbReference type="NCBI Taxonomy" id="999437"/>
    <lineage>
        <taxon>Bacteria</taxon>
        <taxon>Pseudomonadati</taxon>
        <taxon>Spirochaetota</taxon>
        <taxon>Spirochaetia</taxon>
        <taxon>Spirochaetales</taxon>
        <taxon>Treponemataceae</taxon>
        <taxon>Treponema</taxon>
    </lineage>
</organism>
<dbReference type="AlphaFoldDB" id="M2BD60"/>
<accession>M2BD60</accession>
<comment type="caution">
    <text evidence="1">The sequence shown here is derived from an EMBL/GenBank/DDBJ whole genome shotgun (WGS) entry which is preliminary data.</text>
</comment>